<dbReference type="GO" id="GO:0015658">
    <property type="term" value="F:branched-chain amino acid transmembrane transporter activity"/>
    <property type="evidence" value="ECO:0007669"/>
    <property type="project" value="InterPro"/>
</dbReference>
<keyword evidence="2" id="KW-1003">Cell membrane</keyword>
<feature type="non-terminal residue" evidence="7">
    <location>
        <position position="1"/>
    </location>
</feature>
<dbReference type="CDD" id="cd06581">
    <property type="entry name" value="TM_PBP1_LivM_like"/>
    <property type="match status" value="1"/>
</dbReference>
<keyword evidence="3 6" id="KW-0812">Transmembrane</keyword>
<feature type="transmembrane region" description="Helical" evidence="6">
    <location>
        <begin position="36"/>
        <end position="57"/>
    </location>
</feature>
<name>X1VYA0_9ZZZZ</name>
<comment type="subcellular location">
    <subcellularLocation>
        <location evidence="1">Cell membrane</location>
        <topology evidence="1">Multi-pass membrane protein</topology>
    </subcellularLocation>
</comment>
<evidence type="ECO:0008006" key="8">
    <source>
        <dbReference type="Google" id="ProtNLM"/>
    </source>
</evidence>
<dbReference type="EMBL" id="BARW01041618">
    <property type="protein sequence ID" value="GAJ17100.1"/>
    <property type="molecule type" value="Genomic_DNA"/>
</dbReference>
<protein>
    <recommendedName>
        <fullName evidence="8">Branched-chain amino acid ABC transporter permease</fullName>
    </recommendedName>
</protein>
<dbReference type="InterPro" id="IPR043428">
    <property type="entry name" value="LivM-like"/>
</dbReference>
<feature type="transmembrane region" description="Helical" evidence="6">
    <location>
        <begin position="69"/>
        <end position="90"/>
    </location>
</feature>
<keyword evidence="4 6" id="KW-1133">Transmembrane helix</keyword>
<dbReference type="InterPro" id="IPR001851">
    <property type="entry name" value="ABC_transp_permease"/>
</dbReference>
<evidence type="ECO:0000256" key="1">
    <source>
        <dbReference type="ARBA" id="ARBA00004651"/>
    </source>
</evidence>
<proteinExistence type="predicted"/>
<dbReference type="PANTHER" id="PTHR30482">
    <property type="entry name" value="HIGH-AFFINITY BRANCHED-CHAIN AMINO ACID TRANSPORT SYSTEM PERMEASE"/>
    <property type="match status" value="1"/>
</dbReference>
<evidence type="ECO:0000256" key="3">
    <source>
        <dbReference type="ARBA" id="ARBA00022692"/>
    </source>
</evidence>
<dbReference type="PANTHER" id="PTHR30482:SF10">
    <property type="entry name" value="HIGH-AFFINITY BRANCHED-CHAIN AMINO ACID TRANSPORT PROTEIN BRAE"/>
    <property type="match status" value="1"/>
</dbReference>
<feature type="non-terminal residue" evidence="7">
    <location>
        <position position="91"/>
    </location>
</feature>
<evidence type="ECO:0000256" key="2">
    <source>
        <dbReference type="ARBA" id="ARBA00022475"/>
    </source>
</evidence>
<organism evidence="7">
    <name type="scientific">marine sediment metagenome</name>
    <dbReference type="NCBI Taxonomy" id="412755"/>
    <lineage>
        <taxon>unclassified sequences</taxon>
        <taxon>metagenomes</taxon>
        <taxon>ecological metagenomes</taxon>
    </lineage>
</organism>
<sequence>QRIEHSPFGRTLMAIRDDEVAATSFGKNSFAFKIKALSIGAFFAGVAGGLYAHFITYIDPSTFTVAESILIFTMVILGGMGNAWGCLLGAP</sequence>
<evidence type="ECO:0000256" key="6">
    <source>
        <dbReference type="SAM" id="Phobius"/>
    </source>
</evidence>
<evidence type="ECO:0000256" key="4">
    <source>
        <dbReference type="ARBA" id="ARBA00022989"/>
    </source>
</evidence>
<dbReference type="Pfam" id="PF02653">
    <property type="entry name" value="BPD_transp_2"/>
    <property type="match status" value="1"/>
</dbReference>
<gene>
    <name evidence="7" type="ORF">S12H4_62210</name>
</gene>
<dbReference type="AlphaFoldDB" id="X1VYA0"/>
<evidence type="ECO:0000256" key="5">
    <source>
        <dbReference type="ARBA" id="ARBA00023136"/>
    </source>
</evidence>
<comment type="caution">
    <text evidence="7">The sequence shown here is derived from an EMBL/GenBank/DDBJ whole genome shotgun (WGS) entry which is preliminary data.</text>
</comment>
<dbReference type="GO" id="GO:0005886">
    <property type="term" value="C:plasma membrane"/>
    <property type="evidence" value="ECO:0007669"/>
    <property type="project" value="UniProtKB-SubCell"/>
</dbReference>
<keyword evidence="5 6" id="KW-0472">Membrane</keyword>
<reference evidence="7" key="1">
    <citation type="journal article" date="2014" name="Front. Microbiol.">
        <title>High frequency of phylogenetically diverse reductive dehalogenase-homologous genes in deep subseafloor sedimentary metagenomes.</title>
        <authorList>
            <person name="Kawai M."/>
            <person name="Futagami T."/>
            <person name="Toyoda A."/>
            <person name="Takaki Y."/>
            <person name="Nishi S."/>
            <person name="Hori S."/>
            <person name="Arai W."/>
            <person name="Tsubouchi T."/>
            <person name="Morono Y."/>
            <person name="Uchiyama I."/>
            <person name="Ito T."/>
            <person name="Fujiyama A."/>
            <person name="Inagaki F."/>
            <person name="Takami H."/>
        </authorList>
    </citation>
    <scope>NUCLEOTIDE SEQUENCE</scope>
    <source>
        <strain evidence="7">Expedition CK06-06</strain>
    </source>
</reference>
<evidence type="ECO:0000313" key="7">
    <source>
        <dbReference type="EMBL" id="GAJ17100.1"/>
    </source>
</evidence>
<accession>X1VYA0</accession>